<accession>A0A151T5M4</accession>
<dbReference type="InterPro" id="IPR039537">
    <property type="entry name" value="Retrotran_Ty1/copia-like"/>
</dbReference>
<organism evidence="3 4">
    <name type="scientific">Cajanus cajan</name>
    <name type="common">Pigeon pea</name>
    <name type="synonym">Cajanus indicus</name>
    <dbReference type="NCBI Taxonomy" id="3821"/>
    <lineage>
        <taxon>Eukaryota</taxon>
        <taxon>Viridiplantae</taxon>
        <taxon>Streptophyta</taxon>
        <taxon>Embryophyta</taxon>
        <taxon>Tracheophyta</taxon>
        <taxon>Spermatophyta</taxon>
        <taxon>Magnoliopsida</taxon>
        <taxon>eudicotyledons</taxon>
        <taxon>Gunneridae</taxon>
        <taxon>Pentapetalae</taxon>
        <taxon>rosids</taxon>
        <taxon>fabids</taxon>
        <taxon>Fabales</taxon>
        <taxon>Fabaceae</taxon>
        <taxon>Papilionoideae</taxon>
        <taxon>50 kb inversion clade</taxon>
        <taxon>NPAAA clade</taxon>
        <taxon>indigoferoid/millettioid clade</taxon>
        <taxon>Phaseoleae</taxon>
        <taxon>Cajanus</taxon>
    </lineage>
</organism>
<dbReference type="InterPro" id="IPR054722">
    <property type="entry name" value="PolX-like_BBD"/>
</dbReference>
<evidence type="ECO:0000313" key="3">
    <source>
        <dbReference type="EMBL" id="KYP62335.1"/>
    </source>
</evidence>
<evidence type="ECO:0000256" key="1">
    <source>
        <dbReference type="ARBA" id="ARBA00022670"/>
    </source>
</evidence>
<dbReference type="GO" id="GO:0003676">
    <property type="term" value="F:nucleic acid binding"/>
    <property type="evidence" value="ECO:0007669"/>
    <property type="project" value="InterPro"/>
</dbReference>
<dbReference type="InterPro" id="IPR036397">
    <property type="entry name" value="RNaseH_sf"/>
</dbReference>
<dbReference type="Gramene" id="C.cajan_16385.t">
    <property type="protein sequence ID" value="C.cajan_16385.t"/>
    <property type="gene ID" value="C.cajan_16385"/>
</dbReference>
<dbReference type="InterPro" id="IPR012337">
    <property type="entry name" value="RNaseH-like_sf"/>
</dbReference>
<evidence type="ECO:0000259" key="2">
    <source>
        <dbReference type="PROSITE" id="PS50994"/>
    </source>
</evidence>
<keyword evidence="1" id="KW-0645">Protease</keyword>
<dbReference type="PANTHER" id="PTHR42648:SF28">
    <property type="entry name" value="TRANSPOSON-ENCODED PROTEIN WITH RIBONUCLEASE H-LIKE AND RETROVIRUS ZINC FINGER-LIKE DOMAINS"/>
    <property type="match status" value="1"/>
</dbReference>
<feature type="domain" description="Integrase catalytic" evidence="2">
    <location>
        <begin position="147"/>
        <end position="227"/>
    </location>
</feature>
<dbReference type="PANTHER" id="PTHR42648">
    <property type="entry name" value="TRANSPOSASE, PUTATIVE-RELATED"/>
    <property type="match status" value="1"/>
</dbReference>
<dbReference type="SUPFAM" id="SSF53098">
    <property type="entry name" value="Ribonuclease H-like"/>
    <property type="match status" value="1"/>
</dbReference>
<keyword evidence="1" id="KW-0378">Hydrolase</keyword>
<evidence type="ECO:0000313" key="4">
    <source>
        <dbReference type="Proteomes" id="UP000075243"/>
    </source>
</evidence>
<dbReference type="InterPro" id="IPR025724">
    <property type="entry name" value="GAG-pre-integrase_dom"/>
</dbReference>
<sequence>MQGFTTIQTISPNEKFVFMGNRVKVPVEAVGTYRLILNIARHLDLLETLYVPSLSRNLDSLSKLDGIGYSFGNGCFSLFKHNYLIGTDILCDGLYKLNLDGLYDETLLILHHNFGTKRSLVNERSAFLWHRCLGHISRERMERLIKKKLLQKRGICAQYTMPDTPQQNSVSEKRNRTLMDMVRSMLSNSTLPIYLWMYALKTAMYLLNRVPSKTVSTTPFELWTSRTPSLRHLHIWVVRHSKNDKYSKGAKHMELKYFAVKEEVQKQRVSIEHISTNLMIADPLTKGLPPKTFIEHVKNMGIIVTNDC</sequence>
<dbReference type="STRING" id="3821.A0A151T5M4"/>
<dbReference type="GO" id="GO:0006508">
    <property type="term" value="P:proteolysis"/>
    <property type="evidence" value="ECO:0007669"/>
    <property type="project" value="UniProtKB-KW"/>
</dbReference>
<dbReference type="Pfam" id="PF22936">
    <property type="entry name" value="Pol_BBD"/>
    <property type="match status" value="1"/>
</dbReference>
<dbReference type="Gene3D" id="3.30.420.10">
    <property type="entry name" value="Ribonuclease H-like superfamily/Ribonuclease H"/>
    <property type="match status" value="1"/>
</dbReference>
<dbReference type="EMBL" id="CM003610">
    <property type="protein sequence ID" value="KYP62335.1"/>
    <property type="molecule type" value="Genomic_DNA"/>
</dbReference>
<protein>
    <submittedName>
        <fullName evidence="3">Copia protein</fullName>
    </submittedName>
</protein>
<dbReference type="GO" id="GO:0008233">
    <property type="term" value="F:peptidase activity"/>
    <property type="evidence" value="ECO:0007669"/>
    <property type="project" value="UniProtKB-KW"/>
</dbReference>
<reference evidence="3 4" key="1">
    <citation type="journal article" date="2012" name="Nat. Biotechnol.">
        <title>Draft genome sequence of pigeonpea (Cajanus cajan), an orphan legume crop of resource-poor farmers.</title>
        <authorList>
            <person name="Varshney R.K."/>
            <person name="Chen W."/>
            <person name="Li Y."/>
            <person name="Bharti A.K."/>
            <person name="Saxena R.K."/>
            <person name="Schlueter J.A."/>
            <person name="Donoghue M.T."/>
            <person name="Azam S."/>
            <person name="Fan G."/>
            <person name="Whaley A.M."/>
            <person name="Farmer A.D."/>
            <person name="Sheridan J."/>
            <person name="Iwata A."/>
            <person name="Tuteja R."/>
            <person name="Penmetsa R.V."/>
            <person name="Wu W."/>
            <person name="Upadhyaya H.D."/>
            <person name="Yang S.P."/>
            <person name="Shah T."/>
            <person name="Saxena K.B."/>
            <person name="Michael T."/>
            <person name="McCombie W.R."/>
            <person name="Yang B."/>
            <person name="Zhang G."/>
            <person name="Yang H."/>
            <person name="Wang J."/>
            <person name="Spillane C."/>
            <person name="Cook D.R."/>
            <person name="May G.D."/>
            <person name="Xu X."/>
            <person name="Jackson S.A."/>
        </authorList>
    </citation>
    <scope>NUCLEOTIDE SEQUENCE [LARGE SCALE GENOMIC DNA]</scope>
    <source>
        <strain evidence="4">cv. Asha</strain>
    </source>
</reference>
<dbReference type="PROSITE" id="PS50994">
    <property type="entry name" value="INTEGRASE"/>
    <property type="match status" value="1"/>
</dbReference>
<dbReference type="Pfam" id="PF13976">
    <property type="entry name" value="gag_pre-integrs"/>
    <property type="match status" value="1"/>
</dbReference>
<name>A0A151T5M4_CAJCA</name>
<dbReference type="InterPro" id="IPR001584">
    <property type="entry name" value="Integrase_cat-core"/>
</dbReference>
<dbReference type="GO" id="GO:0015074">
    <property type="term" value="P:DNA integration"/>
    <property type="evidence" value="ECO:0007669"/>
    <property type="project" value="InterPro"/>
</dbReference>
<dbReference type="Proteomes" id="UP000075243">
    <property type="component" value="Chromosome 8"/>
</dbReference>
<dbReference type="AlphaFoldDB" id="A0A151T5M4"/>
<proteinExistence type="predicted"/>
<keyword evidence="4" id="KW-1185">Reference proteome</keyword>
<gene>
    <name evidence="3" type="ORF">KK1_016867</name>
</gene>